<comment type="similarity">
    <text evidence="1 2">Belongs to the phD/YefM antitoxin family.</text>
</comment>
<dbReference type="PANTHER" id="PTHR35377">
    <property type="entry name" value="ANTITOXIN VAPB49-RELATED-RELATED"/>
    <property type="match status" value="1"/>
</dbReference>
<reference evidence="3 4" key="1">
    <citation type="submission" date="2017-01" db="EMBL/GenBank/DDBJ databases">
        <title>The cable genome- insights into the physiology and evolution of filamentous bacteria capable of sulfide oxidation via long distance electron transfer.</title>
        <authorList>
            <person name="Schreiber L."/>
            <person name="Bjerg J.T."/>
            <person name="Boggild A."/>
            <person name="Van De Vossenberg J."/>
            <person name="Meysman F."/>
            <person name="Nielsen L.P."/>
            <person name="Schramm A."/>
            <person name="Kjeldsen K.U."/>
        </authorList>
    </citation>
    <scope>NUCLEOTIDE SEQUENCE [LARGE SCALE GENOMIC DNA]</scope>
    <source>
        <strain evidence="3">MCF</strain>
    </source>
</reference>
<dbReference type="NCBIfam" id="TIGR01552">
    <property type="entry name" value="phd_fam"/>
    <property type="match status" value="1"/>
</dbReference>
<dbReference type="Pfam" id="PF02604">
    <property type="entry name" value="PhdYeFM_antitox"/>
    <property type="match status" value="1"/>
</dbReference>
<gene>
    <name evidence="3" type="ORF">H206_00792</name>
</gene>
<dbReference type="SUPFAM" id="SSF143120">
    <property type="entry name" value="YefM-like"/>
    <property type="match status" value="1"/>
</dbReference>
<proteinExistence type="inferred from homology"/>
<dbReference type="Gene3D" id="3.40.1620.10">
    <property type="entry name" value="YefM-like domain"/>
    <property type="match status" value="1"/>
</dbReference>
<keyword evidence="4" id="KW-1185">Reference proteome</keyword>
<sequence length="115" mass="12940">MPHVFTYGVRIINPRGTHHATSQRVGIREAKANLSRYLHSVRQGNEIILTDRNRPVGKIVPIPAEELSLMDRLRDLEEKGLIEADTTELESVPSSLSLPKKNLAQTFLQEDRSNG</sequence>
<comment type="caution">
    <text evidence="3">The sequence shown here is derived from an EMBL/GenBank/DDBJ whole genome shotgun (WGS) entry which is preliminary data.</text>
</comment>
<dbReference type="Proteomes" id="UP000287853">
    <property type="component" value="Unassembled WGS sequence"/>
</dbReference>
<evidence type="ECO:0000313" key="3">
    <source>
        <dbReference type="EMBL" id="RWX46240.1"/>
    </source>
</evidence>
<name>A0A444IZV9_9BACT</name>
<evidence type="ECO:0000256" key="1">
    <source>
        <dbReference type="ARBA" id="ARBA00009981"/>
    </source>
</evidence>
<dbReference type="AlphaFoldDB" id="A0A444IZV9"/>
<evidence type="ECO:0000256" key="2">
    <source>
        <dbReference type="RuleBase" id="RU362080"/>
    </source>
</evidence>
<protein>
    <recommendedName>
        <fullName evidence="2">Antitoxin</fullName>
    </recommendedName>
</protein>
<comment type="function">
    <text evidence="2">Antitoxin component of a type II toxin-antitoxin (TA) system.</text>
</comment>
<organism evidence="3 4">
    <name type="scientific">Candidatus Electrothrix aarhusensis</name>
    <dbReference type="NCBI Taxonomy" id="1859131"/>
    <lineage>
        <taxon>Bacteria</taxon>
        <taxon>Pseudomonadati</taxon>
        <taxon>Thermodesulfobacteriota</taxon>
        <taxon>Desulfobulbia</taxon>
        <taxon>Desulfobulbales</taxon>
        <taxon>Desulfobulbaceae</taxon>
        <taxon>Candidatus Electrothrix</taxon>
    </lineage>
</organism>
<dbReference type="InterPro" id="IPR036165">
    <property type="entry name" value="YefM-like_sf"/>
</dbReference>
<dbReference type="InterPro" id="IPR051416">
    <property type="entry name" value="phD-YefM_TA_antitoxins"/>
</dbReference>
<dbReference type="EMBL" id="MTKO01000067">
    <property type="protein sequence ID" value="RWX46240.1"/>
    <property type="molecule type" value="Genomic_DNA"/>
</dbReference>
<dbReference type="InterPro" id="IPR006442">
    <property type="entry name" value="Antitoxin_Phd/YefM"/>
</dbReference>
<evidence type="ECO:0000313" key="4">
    <source>
        <dbReference type="Proteomes" id="UP000287853"/>
    </source>
</evidence>
<accession>A0A444IZV9</accession>